<evidence type="ECO:0000256" key="5">
    <source>
        <dbReference type="SAM" id="MobiDB-lite"/>
    </source>
</evidence>
<reference evidence="7 8" key="1">
    <citation type="journal article" date="2019" name="Nat. Ecol. Evol.">
        <title>Megaphylogeny resolves global patterns of mushroom evolution.</title>
        <authorList>
            <person name="Varga T."/>
            <person name="Krizsan K."/>
            <person name="Foldi C."/>
            <person name="Dima B."/>
            <person name="Sanchez-Garcia M."/>
            <person name="Sanchez-Ramirez S."/>
            <person name="Szollosi G.J."/>
            <person name="Szarkandi J.G."/>
            <person name="Papp V."/>
            <person name="Albert L."/>
            <person name="Andreopoulos W."/>
            <person name="Angelini C."/>
            <person name="Antonin V."/>
            <person name="Barry K.W."/>
            <person name="Bougher N.L."/>
            <person name="Buchanan P."/>
            <person name="Buyck B."/>
            <person name="Bense V."/>
            <person name="Catcheside P."/>
            <person name="Chovatia M."/>
            <person name="Cooper J."/>
            <person name="Damon W."/>
            <person name="Desjardin D."/>
            <person name="Finy P."/>
            <person name="Geml J."/>
            <person name="Haridas S."/>
            <person name="Hughes K."/>
            <person name="Justo A."/>
            <person name="Karasinski D."/>
            <person name="Kautmanova I."/>
            <person name="Kiss B."/>
            <person name="Kocsube S."/>
            <person name="Kotiranta H."/>
            <person name="LaButti K.M."/>
            <person name="Lechner B.E."/>
            <person name="Liimatainen K."/>
            <person name="Lipzen A."/>
            <person name="Lukacs Z."/>
            <person name="Mihaltcheva S."/>
            <person name="Morgado L.N."/>
            <person name="Niskanen T."/>
            <person name="Noordeloos M.E."/>
            <person name="Ohm R.A."/>
            <person name="Ortiz-Santana B."/>
            <person name="Ovrebo C."/>
            <person name="Racz N."/>
            <person name="Riley R."/>
            <person name="Savchenko A."/>
            <person name="Shiryaev A."/>
            <person name="Soop K."/>
            <person name="Spirin V."/>
            <person name="Szebenyi C."/>
            <person name="Tomsovsky M."/>
            <person name="Tulloss R.E."/>
            <person name="Uehling J."/>
            <person name="Grigoriev I.V."/>
            <person name="Vagvolgyi C."/>
            <person name="Papp T."/>
            <person name="Martin F.M."/>
            <person name="Miettinen O."/>
            <person name="Hibbett D.S."/>
            <person name="Nagy L.G."/>
        </authorList>
    </citation>
    <scope>NUCLEOTIDE SEQUENCE [LARGE SCALE GENOMIC DNA]</scope>
    <source>
        <strain evidence="7 8">CBS 309.79</strain>
    </source>
</reference>
<dbReference type="InterPro" id="IPR002921">
    <property type="entry name" value="Fungal_lipase-type"/>
</dbReference>
<keyword evidence="1" id="KW-1015">Disulfide bond</keyword>
<dbReference type="GO" id="GO:0016787">
    <property type="term" value="F:hydrolase activity"/>
    <property type="evidence" value="ECO:0007669"/>
    <property type="project" value="UniProtKB-KW"/>
</dbReference>
<dbReference type="EMBL" id="ML178820">
    <property type="protein sequence ID" value="TFL03753.1"/>
    <property type="molecule type" value="Genomic_DNA"/>
</dbReference>
<evidence type="ECO:0000259" key="6">
    <source>
        <dbReference type="Pfam" id="PF01764"/>
    </source>
</evidence>
<comment type="catalytic activity">
    <reaction evidence="4">
        <text>a monoacylglycerol + H2O = glycerol + a fatty acid + H(+)</text>
        <dbReference type="Rhea" id="RHEA:15245"/>
        <dbReference type="ChEBI" id="CHEBI:15377"/>
        <dbReference type="ChEBI" id="CHEBI:15378"/>
        <dbReference type="ChEBI" id="CHEBI:17408"/>
        <dbReference type="ChEBI" id="CHEBI:17754"/>
        <dbReference type="ChEBI" id="CHEBI:28868"/>
    </reaction>
</comment>
<dbReference type="OrthoDB" id="426718at2759"/>
<feature type="compositionally biased region" description="Polar residues" evidence="5">
    <location>
        <begin position="1"/>
        <end position="12"/>
    </location>
</feature>
<proteinExistence type="inferred from homology"/>
<comment type="catalytic activity">
    <reaction evidence="3">
        <text>a diacylglycerol + H2O = a monoacylglycerol + a fatty acid + H(+)</text>
        <dbReference type="Rhea" id="RHEA:32731"/>
        <dbReference type="ChEBI" id="CHEBI:15377"/>
        <dbReference type="ChEBI" id="CHEBI:15378"/>
        <dbReference type="ChEBI" id="CHEBI:17408"/>
        <dbReference type="ChEBI" id="CHEBI:18035"/>
        <dbReference type="ChEBI" id="CHEBI:28868"/>
    </reaction>
</comment>
<dbReference type="Gene3D" id="3.40.50.1820">
    <property type="entry name" value="alpha/beta hydrolase"/>
    <property type="match status" value="1"/>
</dbReference>
<dbReference type="SUPFAM" id="SSF53474">
    <property type="entry name" value="alpha/beta-Hydrolases"/>
    <property type="match status" value="1"/>
</dbReference>
<name>A0A5C3QP43_9AGAR</name>
<evidence type="ECO:0000256" key="1">
    <source>
        <dbReference type="ARBA" id="ARBA00023157"/>
    </source>
</evidence>
<feature type="region of interest" description="Disordered" evidence="5">
    <location>
        <begin position="1"/>
        <end position="21"/>
    </location>
</feature>
<protein>
    <submittedName>
        <fullName evidence="7">Alpha/beta-hydrolase</fullName>
    </submittedName>
</protein>
<feature type="domain" description="Fungal lipase-type" evidence="6">
    <location>
        <begin position="137"/>
        <end position="283"/>
    </location>
</feature>
<sequence>MRLLRRSQSITGSGIERSTAPTLTPAQQRMYKDEKGTNFRLIARALQSTAPTTLTPSDVVPQDLVDEIKDIGQFVELSYSPIALDFAFEHIRTLTEAQFPLEGYEALFDAKLVSEFRSERAGVMVYLAYREREKQLVVSFSGTVTLTQIYYDLSASLRSYPSSKGKSKCRVHSGFYNIYASLAARVAKEIADALGRYDVQDLVVAGHSMGGALAYLLVLDLLKPGERVAPVVTLVTFGCPRVGDARLTEYWWGLKSVYEEKHGADAVRELTIRAHKDGVAALPPLWTGYRHLCRIPLYFTHNTVFCIPESDRDFGLFNAIPPEGAVATEHPKGGHNYYNGRDMERGARRMALLDTAVKAGKEGWEERYRVTVKRVEGGGSRMSFVWSS</sequence>
<dbReference type="Proteomes" id="UP000305067">
    <property type="component" value="Unassembled WGS sequence"/>
</dbReference>
<dbReference type="PANTHER" id="PTHR45856:SF25">
    <property type="entry name" value="FUNGAL LIPASE-LIKE DOMAIN-CONTAINING PROTEIN"/>
    <property type="match status" value="1"/>
</dbReference>
<gene>
    <name evidence="7" type="ORF">BDV98DRAFT_649179</name>
</gene>
<evidence type="ECO:0000256" key="2">
    <source>
        <dbReference type="ARBA" id="ARBA00043996"/>
    </source>
</evidence>
<accession>A0A5C3QP43</accession>
<keyword evidence="8" id="KW-1185">Reference proteome</keyword>
<dbReference type="InterPro" id="IPR029058">
    <property type="entry name" value="AB_hydrolase_fold"/>
</dbReference>
<evidence type="ECO:0000256" key="3">
    <source>
        <dbReference type="ARBA" id="ARBA00047591"/>
    </source>
</evidence>
<dbReference type="GO" id="GO:0006629">
    <property type="term" value="P:lipid metabolic process"/>
    <property type="evidence" value="ECO:0007669"/>
    <property type="project" value="InterPro"/>
</dbReference>
<dbReference type="CDD" id="cd00519">
    <property type="entry name" value="Lipase_3"/>
    <property type="match status" value="1"/>
</dbReference>
<evidence type="ECO:0000313" key="7">
    <source>
        <dbReference type="EMBL" id="TFL03753.1"/>
    </source>
</evidence>
<dbReference type="AlphaFoldDB" id="A0A5C3QP43"/>
<comment type="similarity">
    <text evidence="2">Belongs to the AB hydrolase superfamily. Lipase family. Class 3 subfamily.</text>
</comment>
<dbReference type="PANTHER" id="PTHR45856">
    <property type="entry name" value="ALPHA/BETA-HYDROLASES SUPERFAMILY PROTEIN"/>
    <property type="match status" value="1"/>
</dbReference>
<keyword evidence="7" id="KW-0378">Hydrolase</keyword>
<evidence type="ECO:0000256" key="4">
    <source>
        <dbReference type="ARBA" id="ARBA00048461"/>
    </source>
</evidence>
<organism evidence="7 8">
    <name type="scientific">Pterulicium gracile</name>
    <dbReference type="NCBI Taxonomy" id="1884261"/>
    <lineage>
        <taxon>Eukaryota</taxon>
        <taxon>Fungi</taxon>
        <taxon>Dikarya</taxon>
        <taxon>Basidiomycota</taxon>
        <taxon>Agaricomycotina</taxon>
        <taxon>Agaricomycetes</taxon>
        <taxon>Agaricomycetidae</taxon>
        <taxon>Agaricales</taxon>
        <taxon>Pleurotineae</taxon>
        <taxon>Pterulaceae</taxon>
        <taxon>Pterulicium</taxon>
    </lineage>
</organism>
<dbReference type="Pfam" id="PF01764">
    <property type="entry name" value="Lipase_3"/>
    <property type="match status" value="1"/>
</dbReference>
<evidence type="ECO:0000313" key="8">
    <source>
        <dbReference type="Proteomes" id="UP000305067"/>
    </source>
</evidence>
<dbReference type="InterPro" id="IPR051218">
    <property type="entry name" value="Sec_MonoDiacylglyc_Lipase"/>
</dbReference>